<evidence type="ECO:0000313" key="2">
    <source>
        <dbReference type="EMBL" id="KHD97825.1"/>
    </source>
</evidence>
<evidence type="ECO:0000256" key="1">
    <source>
        <dbReference type="SAM" id="MobiDB-lite"/>
    </source>
</evidence>
<keyword evidence="3" id="KW-1185">Reference proteome</keyword>
<dbReference type="Proteomes" id="UP000030466">
    <property type="component" value="Unassembled WGS sequence"/>
</dbReference>
<reference evidence="2 3" key="1">
    <citation type="journal article" date="2003" name="Int. J. Syst. Evol. Microbiol.">
        <title>Kocuria polaris sp. nov., an orange-pigmented psychrophilic bacterium isolated from an Antarctic cyanobacterial mat sample.</title>
        <authorList>
            <person name="Reddy G.S."/>
            <person name="Prakash J.S."/>
            <person name="Prabahar V."/>
            <person name="Matsumoto G.I."/>
            <person name="Stackebrandt E."/>
            <person name="Shivaji S."/>
        </authorList>
    </citation>
    <scope>NUCLEOTIDE SEQUENCE [LARGE SCALE GENOMIC DNA]</scope>
    <source>
        <strain evidence="2 3">CMS 76or</strain>
    </source>
</reference>
<feature type="compositionally biased region" description="Low complexity" evidence="1">
    <location>
        <begin position="38"/>
        <end position="55"/>
    </location>
</feature>
<dbReference type="RefSeq" id="WP_035925281.1">
    <property type="nucleotide sequence ID" value="NZ_JSUH01000005.1"/>
</dbReference>
<feature type="region of interest" description="Disordered" evidence="1">
    <location>
        <begin position="1"/>
        <end position="103"/>
    </location>
</feature>
<organism evidence="2 3">
    <name type="scientific">Kocuria rosea subsp. polaris</name>
    <dbReference type="NCBI Taxonomy" id="136273"/>
    <lineage>
        <taxon>Bacteria</taxon>
        <taxon>Bacillati</taxon>
        <taxon>Actinomycetota</taxon>
        <taxon>Actinomycetes</taxon>
        <taxon>Micrococcales</taxon>
        <taxon>Micrococcaceae</taxon>
        <taxon>Kocuria</taxon>
    </lineage>
</organism>
<comment type="caution">
    <text evidence="2">The sequence shown here is derived from an EMBL/GenBank/DDBJ whole genome shotgun (WGS) entry which is preliminary data.</text>
</comment>
<name>A0A0A6VS95_KOCRO</name>
<dbReference type="OrthoDB" id="9945050at2"/>
<sequence>MTTTTSIHSGATPPARPAPQTIGTGVRGFQVLPREQTRPGAAPAGSAGRPPGRGSSEWERPEDDEEVITAVLAAVSHRSSRERPEDDEVVLTYTSEPACRHVG</sequence>
<evidence type="ECO:0000313" key="3">
    <source>
        <dbReference type="Proteomes" id="UP000030466"/>
    </source>
</evidence>
<gene>
    <name evidence="2" type="ORF">GY22_06810</name>
</gene>
<dbReference type="EMBL" id="JSUH01000005">
    <property type="protein sequence ID" value="KHD97825.1"/>
    <property type="molecule type" value="Genomic_DNA"/>
</dbReference>
<dbReference type="AlphaFoldDB" id="A0A0A6VS95"/>
<proteinExistence type="predicted"/>
<accession>A0A0A6VS95</accession>
<protein>
    <submittedName>
        <fullName evidence="2">Uncharacterized protein</fullName>
    </submittedName>
</protein>